<accession>A0A645DS80</accession>
<organism evidence="2">
    <name type="scientific">bioreactor metagenome</name>
    <dbReference type="NCBI Taxonomy" id="1076179"/>
    <lineage>
        <taxon>unclassified sequences</taxon>
        <taxon>metagenomes</taxon>
        <taxon>ecological metagenomes</taxon>
    </lineage>
</organism>
<comment type="caution">
    <text evidence="2">The sequence shown here is derived from an EMBL/GenBank/DDBJ whole genome shotgun (WGS) entry which is preliminary data.</text>
</comment>
<evidence type="ECO:0000313" key="2">
    <source>
        <dbReference type="EMBL" id="MPM92186.1"/>
    </source>
</evidence>
<protein>
    <submittedName>
        <fullName evidence="2">Uncharacterized protein</fullName>
    </submittedName>
</protein>
<gene>
    <name evidence="2" type="ORF">SDC9_139321</name>
</gene>
<feature type="region of interest" description="Disordered" evidence="1">
    <location>
        <begin position="1"/>
        <end position="22"/>
    </location>
</feature>
<dbReference type="EMBL" id="VSSQ01039161">
    <property type="protein sequence ID" value="MPM92186.1"/>
    <property type="molecule type" value="Genomic_DNA"/>
</dbReference>
<evidence type="ECO:0000256" key="1">
    <source>
        <dbReference type="SAM" id="MobiDB-lite"/>
    </source>
</evidence>
<name>A0A645DS80_9ZZZZ</name>
<reference evidence="2" key="1">
    <citation type="submission" date="2019-08" db="EMBL/GenBank/DDBJ databases">
        <authorList>
            <person name="Kucharzyk K."/>
            <person name="Murdoch R.W."/>
            <person name="Higgins S."/>
            <person name="Loffler F."/>
        </authorList>
    </citation>
    <scope>NUCLEOTIDE SEQUENCE</scope>
</reference>
<sequence length="93" mass="11187">MRNCRNEQERSDQNSERQFKKDARSSLQRARFWIESQIELGDFRAEFGDFLDHIRCQEQHRNPLDQMESTHNQIEAPQLFCCNLFHNDAPSFL</sequence>
<proteinExistence type="predicted"/>
<dbReference type="AlphaFoldDB" id="A0A645DS80"/>